<dbReference type="EMBL" id="JBHSDU010000015">
    <property type="protein sequence ID" value="MFC4313918.1"/>
    <property type="molecule type" value="Genomic_DNA"/>
</dbReference>
<comment type="caution">
    <text evidence="3">The sequence shown here is derived from an EMBL/GenBank/DDBJ whole genome shotgun (WGS) entry which is preliminary data.</text>
</comment>
<dbReference type="PANTHER" id="PTHR46825">
    <property type="entry name" value="D-ALANYL-D-ALANINE-CARBOXYPEPTIDASE/ENDOPEPTIDASE AMPH"/>
    <property type="match status" value="1"/>
</dbReference>
<keyword evidence="4" id="KW-1185">Reference proteome</keyword>
<keyword evidence="3" id="KW-0378">Hydrolase</keyword>
<sequence>MKRLLVSIVCTIAVSQACASAREKNLPDTAVVDEIFAPFNGDRPGCSVGVFRNGETALLRNYGLADLATKAPLTADTVFYMASVSKQFTSLAAAKLIEDSKLGLDDDIRKWLPELPRYATPVTVRRLMNHTSGAREVLGLFSLAGTQSYETLMPPEVLRMMVRQKSLNFTPGAQYTYSNGGYFLLAQVVERAAGERFDEFARKRILEPLGMKSSYFRYGANPGGANLAHGYVRDGAGYAVRDTYPGFSGSGGLMSSVNDMAKYDHDFHVGHKIWTEKTRQIMLTPGVLNDGKLIDAGNGLSYASGLRVGTLRGQPIVEHSGGHAAFTSNYMTFPKLKASVVSICNIADNPGGYNLRVVEALYPKAFSGPKPKPEERVKPADTRQPIPADTLTALGVGTALYRSEEIDADYRFMRDGDSLAVDVFSDFVSGGRPEGFSGILLDSPDVLRGEFGKLRLERGADNAITGFVLETGRLEGGVKFTRVAP</sequence>
<evidence type="ECO:0000313" key="4">
    <source>
        <dbReference type="Proteomes" id="UP001595904"/>
    </source>
</evidence>
<dbReference type="Proteomes" id="UP001595904">
    <property type="component" value="Unassembled WGS sequence"/>
</dbReference>
<dbReference type="PROSITE" id="PS51257">
    <property type="entry name" value="PROKAR_LIPOPROTEIN"/>
    <property type="match status" value="1"/>
</dbReference>
<reference evidence="4" key="1">
    <citation type="journal article" date="2019" name="Int. J. Syst. Evol. Microbiol.">
        <title>The Global Catalogue of Microorganisms (GCM) 10K type strain sequencing project: providing services to taxonomists for standard genome sequencing and annotation.</title>
        <authorList>
            <consortium name="The Broad Institute Genomics Platform"/>
            <consortium name="The Broad Institute Genome Sequencing Center for Infectious Disease"/>
            <person name="Wu L."/>
            <person name="Ma J."/>
        </authorList>
    </citation>
    <scope>NUCLEOTIDE SEQUENCE [LARGE SCALE GENOMIC DNA]</scope>
    <source>
        <strain evidence="4">CGMCC 1.10759</strain>
    </source>
</reference>
<dbReference type="EC" id="3.-.-.-" evidence="3"/>
<evidence type="ECO:0000313" key="3">
    <source>
        <dbReference type="EMBL" id="MFC4313918.1"/>
    </source>
</evidence>
<dbReference type="Gene3D" id="3.40.710.10">
    <property type="entry name" value="DD-peptidase/beta-lactamase superfamily"/>
    <property type="match status" value="1"/>
</dbReference>
<evidence type="ECO:0000259" key="2">
    <source>
        <dbReference type="Pfam" id="PF00144"/>
    </source>
</evidence>
<dbReference type="GO" id="GO:0016787">
    <property type="term" value="F:hydrolase activity"/>
    <property type="evidence" value="ECO:0007669"/>
    <property type="project" value="UniProtKB-KW"/>
</dbReference>
<accession>A0ABV8T241</accession>
<name>A0ABV8T241_9GAMM</name>
<evidence type="ECO:0000256" key="1">
    <source>
        <dbReference type="SAM" id="SignalP"/>
    </source>
</evidence>
<dbReference type="InterPro" id="IPR012338">
    <property type="entry name" value="Beta-lactam/transpept-like"/>
</dbReference>
<dbReference type="InterPro" id="IPR001466">
    <property type="entry name" value="Beta-lactam-related"/>
</dbReference>
<proteinExistence type="predicted"/>
<protein>
    <submittedName>
        <fullName evidence="3">Serine hydrolase domain-containing protein</fullName>
        <ecNumber evidence="3">3.-.-.-</ecNumber>
    </submittedName>
</protein>
<dbReference type="RefSeq" id="WP_380604673.1">
    <property type="nucleotide sequence ID" value="NZ_JBHSDU010000015.1"/>
</dbReference>
<feature type="chain" id="PRO_5046163352" evidence="1">
    <location>
        <begin position="20"/>
        <end position="485"/>
    </location>
</feature>
<gene>
    <name evidence="3" type="ORF">ACFPN2_32895</name>
</gene>
<feature type="domain" description="Beta-lactamase-related" evidence="2">
    <location>
        <begin position="33"/>
        <end position="349"/>
    </location>
</feature>
<dbReference type="Pfam" id="PF00144">
    <property type="entry name" value="Beta-lactamase"/>
    <property type="match status" value="1"/>
</dbReference>
<keyword evidence="1" id="KW-0732">Signal</keyword>
<dbReference type="InterPro" id="IPR050491">
    <property type="entry name" value="AmpC-like"/>
</dbReference>
<feature type="signal peptide" evidence="1">
    <location>
        <begin position="1"/>
        <end position="19"/>
    </location>
</feature>
<organism evidence="3 4">
    <name type="scientific">Steroidobacter flavus</name>
    <dbReference type="NCBI Taxonomy" id="1842136"/>
    <lineage>
        <taxon>Bacteria</taxon>
        <taxon>Pseudomonadati</taxon>
        <taxon>Pseudomonadota</taxon>
        <taxon>Gammaproteobacteria</taxon>
        <taxon>Steroidobacterales</taxon>
        <taxon>Steroidobacteraceae</taxon>
        <taxon>Steroidobacter</taxon>
    </lineage>
</organism>
<dbReference type="SUPFAM" id="SSF56601">
    <property type="entry name" value="beta-lactamase/transpeptidase-like"/>
    <property type="match status" value="1"/>
</dbReference>
<dbReference type="PANTHER" id="PTHR46825:SF9">
    <property type="entry name" value="BETA-LACTAMASE-RELATED DOMAIN-CONTAINING PROTEIN"/>
    <property type="match status" value="1"/>
</dbReference>